<reference evidence="9 10" key="1">
    <citation type="submission" date="2019-03" db="EMBL/GenBank/DDBJ databases">
        <title>Genomic Encyclopedia of Archaeal and Bacterial Type Strains, Phase II (KMG-II): from individual species to whole genera.</title>
        <authorList>
            <person name="Goeker M."/>
        </authorList>
    </citation>
    <scope>NUCLEOTIDE SEQUENCE [LARGE SCALE GENOMIC DNA]</scope>
    <source>
        <strain evidence="9 10">DSM 15594</strain>
    </source>
</reference>
<dbReference type="Pfam" id="PF04607">
    <property type="entry name" value="RelA_SpoT"/>
    <property type="match status" value="1"/>
</dbReference>
<dbReference type="InterPro" id="IPR043519">
    <property type="entry name" value="NT_sf"/>
</dbReference>
<dbReference type="Gene3D" id="1.10.3210.10">
    <property type="entry name" value="Hypothetical protein af1432"/>
    <property type="match status" value="1"/>
</dbReference>
<dbReference type="InterPro" id="IPR003607">
    <property type="entry name" value="HD/PDEase_dom"/>
</dbReference>
<dbReference type="InterPro" id="IPR006674">
    <property type="entry name" value="HD_domain"/>
</dbReference>
<evidence type="ECO:0000259" key="8">
    <source>
        <dbReference type="PROSITE" id="PS51880"/>
    </source>
</evidence>
<feature type="domain" description="HD" evidence="7">
    <location>
        <begin position="66"/>
        <end position="165"/>
    </location>
</feature>
<keyword evidence="1" id="KW-0378">Hydrolase</keyword>
<dbReference type="SUPFAM" id="SSF55021">
    <property type="entry name" value="ACT-like"/>
    <property type="match status" value="1"/>
</dbReference>
<dbReference type="PROSITE" id="PS51831">
    <property type="entry name" value="HD"/>
    <property type="match status" value="1"/>
</dbReference>
<dbReference type="Proteomes" id="UP000295058">
    <property type="component" value="Unassembled WGS sequence"/>
</dbReference>
<dbReference type="SUPFAM" id="SSF81271">
    <property type="entry name" value="TGS-like"/>
    <property type="match status" value="1"/>
</dbReference>
<evidence type="ECO:0000256" key="2">
    <source>
        <dbReference type="ARBA" id="ARBA00024329"/>
    </source>
</evidence>
<sequence>MQYGPFVLASRVNGLACRGILLYLFEPLKEIAVTYLPPEQIEQLKAAYIVARDAHQGQTRSSGEPYITHPVAVARILCEMHLDQETLMAALLHDTIEDTPVTWEILEQNFGADVAELVEGVSKLDKLKFRDRKEAQTENFRKMVLAMTQDIRVILIKLADRTHNMRTLGALRPDKRRRIARETLEIYAPIANRLGIHSIKNELEELGLEALYPMRTRVLRESVRRARGNRREIIESILAEITGRLEDAHIEAQVKGREKNLFSIYNKMVKKELQFHEVMDIYAFRVIVKDIDTCYRVLGQMHTLFKPRPGRFKDYIAIPKTNGYQSLHTSLVGPHGVPVEVQIRTEYMDQMADKGVAAHWAYKQNSEVSGTTAQVRAQRWMQSLLELQQSAGSSFEFIEGVKTDLFPDEIYVFTPEGRILELPSGATAVDFAYAVHTDIGHACVGARVDRQPYPLSQPLHSGQTIEVITAPSARPNAAWLNFVVTSRARTKIRQFLKNLRTEESVLLGKRLLNHALGTRNLEDIPVERVERVLQDTKHGSIHNLLADIGLGNAMSVVVARRLLDDTPDERPKAMKKMPIRGADDMLLNFANCCRPIPGDPIVAHISPGRGLVVHLESCKNIRGYNKEPDKYLAVQWDMEQDFDYEFKTEIGIEIINHQGALAELANVIAATGANIHSIATEEKDGRVYVVDLLITTKSRIHLANIMRKIRVTPNVLKVYRQRK</sequence>
<evidence type="ECO:0000313" key="9">
    <source>
        <dbReference type="EMBL" id="TDW59079.1"/>
    </source>
</evidence>
<proteinExistence type="inferred from homology"/>
<dbReference type="InterPro" id="IPR004811">
    <property type="entry name" value="RelA/Spo_fam"/>
</dbReference>
<dbReference type="Gene3D" id="3.30.70.260">
    <property type="match status" value="1"/>
</dbReference>
<dbReference type="NCBIfam" id="NF008303">
    <property type="entry name" value="PRK11092.1"/>
    <property type="match status" value="1"/>
</dbReference>
<dbReference type="EMBL" id="SODO01000006">
    <property type="protein sequence ID" value="TDW59079.1"/>
    <property type="molecule type" value="Genomic_DNA"/>
</dbReference>
<evidence type="ECO:0000313" key="10">
    <source>
        <dbReference type="Proteomes" id="UP000295058"/>
    </source>
</evidence>
<dbReference type="Pfam" id="PF13291">
    <property type="entry name" value="ACT_4"/>
    <property type="match status" value="1"/>
</dbReference>
<comment type="function">
    <text evidence="5">In eubacteria ppGpp (guanosine 3'-diphosphate 5'-diphosphate) is a mediator of the stringent response that coordinates a variety of cellular activities in response to changes in nutritional abundance.</text>
</comment>
<protein>
    <recommendedName>
        <fullName evidence="3">guanosine-3',5'-bis(diphosphate) 3'-diphosphatase</fullName>
        <ecNumber evidence="3">3.1.7.2</ecNumber>
    </recommendedName>
</protein>
<evidence type="ECO:0000259" key="7">
    <source>
        <dbReference type="PROSITE" id="PS51831"/>
    </source>
</evidence>
<comment type="catalytic activity">
    <reaction evidence="4">
        <text>guanosine 3',5'-bis(diphosphate) + H2O = GDP + diphosphate + H(+)</text>
        <dbReference type="Rhea" id="RHEA:14253"/>
        <dbReference type="ChEBI" id="CHEBI:15377"/>
        <dbReference type="ChEBI" id="CHEBI:15378"/>
        <dbReference type="ChEBI" id="CHEBI:33019"/>
        <dbReference type="ChEBI" id="CHEBI:58189"/>
        <dbReference type="ChEBI" id="CHEBI:77828"/>
        <dbReference type="EC" id="3.1.7.2"/>
    </reaction>
</comment>
<comment type="pathway">
    <text evidence="2">Purine metabolism; ppGpp biosynthesis; ppGpp from GDP: step 1/1.</text>
</comment>
<evidence type="ECO:0000256" key="1">
    <source>
        <dbReference type="ARBA" id="ARBA00022801"/>
    </source>
</evidence>
<dbReference type="Pfam" id="PF19296">
    <property type="entry name" value="RelA_AH_RIS"/>
    <property type="match status" value="1"/>
</dbReference>
<dbReference type="Gene3D" id="3.10.20.30">
    <property type="match status" value="1"/>
</dbReference>
<accession>A0ABY2EYT3</accession>
<dbReference type="EC" id="3.1.7.2" evidence="3"/>
<dbReference type="InterPro" id="IPR012676">
    <property type="entry name" value="TGS-like"/>
</dbReference>
<dbReference type="InterPro" id="IPR007685">
    <property type="entry name" value="RelA_SpoT"/>
</dbReference>
<evidence type="ECO:0000256" key="5">
    <source>
        <dbReference type="RuleBase" id="RU003847"/>
    </source>
</evidence>
<comment type="caution">
    <text evidence="9">The sequence shown here is derived from an EMBL/GenBank/DDBJ whole genome shotgun (WGS) entry which is preliminary data.</text>
</comment>
<dbReference type="CDD" id="cd05399">
    <property type="entry name" value="NT_Rel-Spo_like"/>
    <property type="match status" value="1"/>
</dbReference>
<dbReference type="InterPro" id="IPR045865">
    <property type="entry name" value="ACT-like_dom_sf"/>
</dbReference>
<dbReference type="InterPro" id="IPR004095">
    <property type="entry name" value="TGS"/>
</dbReference>
<dbReference type="InterPro" id="IPR012675">
    <property type="entry name" value="Beta-grasp_dom_sf"/>
</dbReference>
<dbReference type="InterPro" id="IPR002912">
    <property type="entry name" value="ACT_dom"/>
</dbReference>
<organism evidence="9 10">
    <name type="scientific">Oceanimonas baumannii</name>
    <dbReference type="NCBI Taxonomy" id="129578"/>
    <lineage>
        <taxon>Bacteria</taxon>
        <taxon>Pseudomonadati</taxon>
        <taxon>Pseudomonadota</taxon>
        <taxon>Gammaproteobacteria</taxon>
        <taxon>Aeromonadales</taxon>
        <taxon>Aeromonadaceae</taxon>
        <taxon>Oceanimonas</taxon>
    </lineage>
</organism>
<dbReference type="SMART" id="SM00471">
    <property type="entry name" value="HDc"/>
    <property type="match status" value="1"/>
</dbReference>
<dbReference type="CDD" id="cd04876">
    <property type="entry name" value="ACT_RelA-SpoT"/>
    <property type="match status" value="1"/>
</dbReference>
<dbReference type="Gene3D" id="3.30.460.10">
    <property type="entry name" value="Beta Polymerase, domain 2"/>
    <property type="match status" value="1"/>
</dbReference>
<dbReference type="Pfam" id="PF13328">
    <property type="entry name" value="HD_4"/>
    <property type="match status" value="1"/>
</dbReference>
<dbReference type="CDD" id="cd01668">
    <property type="entry name" value="TGS_RSH"/>
    <property type="match status" value="1"/>
</dbReference>
<comment type="similarity">
    <text evidence="5">Belongs to the relA/spoT family.</text>
</comment>
<dbReference type="NCBIfam" id="TIGR00691">
    <property type="entry name" value="spoT_relA"/>
    <property type="match status" value="1"/>
</dbReference>
<dbReference type="SUPFAM" id="SSF109604">
    <property type="entry name" value="HD-domain/PDEase-like"/>
    <property type="match status" value="1"/>
</dbReference>
<dbReference type="SUPFAM" id="SSF81301">
    <property type="entry name" value="Nucleotidyltransferase"/>
    <property type="match status" value="1"/>
</dbReference>
<evidence type="ECO:0000256" key="4">
    <source>
        <dbReference type="ARBA" id="ARBA00047968"/>
    </source>
</evidence>
<keyword evidence="10" id="KW-1185">Reference proteome</keyword>
<dbReference type="InterPro" id="IPR045600">
    <property type="entry name" value="RelA/SpoT_AH_RIS"/>
</dbReference>
<name>A0ABY2EYT3_9GAMM</name>
<feature type="domain" description="TGS" evidence="8">
    <location>
        <begin position="408"/>
        <end position="469"/>
    </location>
</feature>
<dbReference type="InterPro" id="IPR033655">
    <property type="entry name" value="TGS_RelA/SpoT"/>
</dbReference>
<dbReference type="PROSITE" id="PS51671">
    <property type="entry name" value="ACT"/>
    <property type="match status" value="1"/>
</dbReference>
<evidence type="ECO:0000256" key="3">
    <source>
        <dbReference type="ARBA" id="ARBA00024387"/>
    </source>
</evidence>
<dbReference type="PROSITE" id="PS51880">
    <property type="entry name" value="TGS"/>
    <property type="match status" value="1"/>
</dbReference>
<feature type="domain" description="ACT" evidence="6">
    <location>
        <begin position="649"/>
        <end position="723"/>
    </location>
</feature>
<dbReference type="CDD" id="cd00077">
    <property type="entry name" value="HDc"/>
    <property type="match status" value="1"/>
</dbReference>
<evidence type="ECO:0000259" key="6">
    <source>
        <dbReference type="PROSITE" id="PS51671"/>
    </source>
</evidence>
<dbReference type="Pfam" id="PF02824">
    <property type="entry name" value="TGS"/>
    <property type="match status" value="1"/>
</dbReference>
<dbReference type="PANTHER" id="PTHR21262:SF36">
    <property type="entry name" value="BIFUNCTIONAL (P)PPGPP SYNTHASE_HYDROLASE SPOT"/>
    <property type="match status" value="1"/>
</dbReference>
<gene>
    <name evidence="9" type="ORF">LY04_01906</name>
</gene>
<dbReference type="SMART" id="SM00954">
    <property type="entry name" value="RelA_SpoT"/>
    <property type="match status" value="1"/>
</dbReference>
<dbReference type="PANTHER" id="PTHR21262">
    <property type="entry name" value="GUANOSINE-3',5'-BIS DIPHOSPHATE 3'-PYROPHOSPHOHYDROLASE"/>
    <property type="match status" value="1"/>
</dbReference>